<evidence type="ECO:0000313" key="2">
    <source>
        <dbReference type="Proteomes" id="UP000076935"/>
    </source>
</evidence>
<dbReference type="PANTHER" id="PTHR41260">
    <property type="entry name" value="PROTEIN ECSC"/>
    <property type="match status" value="1"/>
</dbReference>
<dbReference type="EMBL" id="LQWY01000045">
    <property type="protein sequence ID" value="OAH60188.1"/>
    <property type="molecule type" value="Genomic_DNA"/>
</dbReference>
<dbReference type="PANTHER" id="PTHR41260:SF1">
    <property type="entry name" value="PROTEIN ECSC"/>
    <property type="match status" value="1"/>
</dbReference>
<gene>
    <name evidence="1" type="ORF">AWH49_03105</name>
</gene>
<dbReference type="Pfam" id="PF12787">
    <property type="entry name" value="EcsC"/>
    <property type="match status" value="1"/>
</dbReference>
<sequence length="250" mass="28732">MTDYNMKVHDELQAWKRTMIKRSNLINRISKKAQTKVNELIPEKVHKIVTESIKSMVKTTLVGSNIKTNKRQAAGLSLYERDELLKKKLSTFRKTAVIEGAGTGAGGILLGLADFPLLLSIKMKFLFEAAAVYGFDTNDYEERLFILHVFQLAFSSDEKRKDTLYIIENWEQQRKILADMDWREFQQEYRDYIDLVKMLQLIPGIGAVIGAYANYNLLDRLGETAMNAYRLRLLKVTPLDWQLADDASSN</sequence>
<dbReference type="STRING" id="29332.AWH48_14470"/>
<protein>
    <submittedName>
        <fullName evidence="1">ABC transporter-associated protein EcsC</fullName>
    </submittedName>
</protein>
<keyword evidence="2" id="KW-1185">Reference proteome</keyword>
<name>A0A177L3E0_9BACI</name>
<dbReference type="RefSeq" id="WP_063966310.1">
    <property type="nucleotide sequence ID" value="NZ_JBCNAN010000038.1"/>
</dbReference>
<comment type="caution">
    <text evidence="1">The sequence shown here is derived from an EMBL/GenBank/DDBJ whole genome shotgun (WGS) entry which is preliminary data.</text>
</comment>
<dbReference type="Proteomes" id="UP000076935">
    <property type="component" value="Unassembled WGS sequence"/>
</dbReference>
<reference evidence="1 2" key="1">
    <citation type="submission" date="2016-01" db="EMBL/GenBank/DDBJ databases">
        <title>Investigation of taxonomic status of Bacillus aminovorans.</title>
        <authorList>
            <person name="Verma A."/>
            <person name="Pal Y."/>
            <person name="Krishnamurthi S."/>
        </authorList>
    </citation>
    <scope>NUCLEOTIDE SEQUENCE [LARGE SCALE GENOMIC DNA]</scope>
    <source>
        <strain evidence="1 2">DSM 1314</strain>
    </source>
</reference>
<proteinExistence type="predicted"/>
<dbReference type="InterPro" id="IPR024787">
    <property type="entry name" value="EcsC"/>
</dbReference>
<dbReference type="AlphaFoldDB" id="A0A177L3E0"/>
<accession>A0A177L3E0</accession>
<organism evidence="1 2">
    <name type="scientific">Domibacillus aminovorans</name>
    <dbReference type="NCBI Taxonomy" id="29332"/>
    <lineage>
        <taxon>Bacteria</taxon>
        <taxon>Bacillati</taxon>
        <taxon>Bacillota</taxon>
        <taxon>Bacilli</taxon>
        <taxon>Bacillales</taxon>
        <taxon>Bacillaceae</taxon>
        <taxon>Domibacillus</taxon>
    </lineage>
</organism>
<evidence type="ECO:0000313" key="1">
    <source>
        <dbReference type="EMBL" id="OAH60188.1"/>
    </source>
</evidence>